<protein>
    <submittedName>
        <fullName evidence="2">Uncharacterized protein</fullName>
    </submittedName>
</protein>
<dbReference type="Proteomes" id="UP000240760">
    <property type="component" value="Unassembled WGS sequence"/>
</dbReference>
<accession>A0A2T4CJY7</accession>
<keyword evidence="3" id="KW-1185">Reference proteome</keyword>
<keyword evidence="1" id="KW-0812">Transmembrane</keyword>
<dbReference type="EMBL" id="KZ679126">
    <property type="protein sequence ID" value="PTB81870.1"/>
    <property type="molecule type" value="Genomic_DNA"/>
</dbReference>
<keyword evidence="1" id="KW-0472">Membrane</keyword>
<proteinExistence type="predicted"/>
<sequence>MVAIVDPYRAPNTSLHECLKCVSWWAGPNAAPAPAPRKQPARPPLERRLCLLFESCCYGTRRRTTEISHRSRHSPLWLPGGLGSPVPWSPDGARFTLLVTDLEVSRGHNRLDFCQGRFFFNFFVLLLLETLLWRAHVLVLGSRSLLVSCSVGKL</sequence>
<organism evidence="2 3">
    <name type="scientific">Trichoderma longibrachiatum ATCC 18648</name>
    <dbReference type="NCBI Taxonomy" id="983965"/>
    <lineage>
        <taxon>Eukaryota</taxon>
        <taxon>Fungi</taxon>
        <taxon>Dikarya</taxon>
        <taxon>Ascomycota</taxon>
        <taxon>Pezizomycotina</taxon>
        <taxon>Sordariomycetes</taxon>
        <taxon>Hypocreomycetidae</taxon>
        <taxon>Hypocreales</taxon>
        <taxon>Hypocreaceae</taxon>
        <taxon>Trichoderma</taxon>
    </lineage>
</organism>
<feature type="transmembrane region" description="Helical" evidence="1">
    <location>
        <begin position="118"/>
        <end position="136"/>
    </location>
</feature>
<keyword evidence="1" id="KW-1133">Transmembrane helix</keyword>
<name>A0A2T4CJY7_TRILO</name>
<gene>
    <name evidence="2" type="ORF">M440DRAFT_1025917</name>
</gene>
<evidence type="ECO:0000256" key="1">
    <source>
        <dbReference type="SAM" id="Phobius"/>
    </source>
</evidence>
<evidence type="ECO:0000313" key="3">
    <source>
        <dbReference type="Proteomes" id="UP000240760"/>
    </source>
</evidence>
<dbReference type="AlphaFoldDB" id="A0A2T4CJY7"/>
<evidence type="ECO:0000313" key="2">
    <source>
        <dbReference type="EMBL" id="PTB81870.1"/>
    </source>
</evidence>
<reference evidence="2 3" key="1">
    <citation type="submission" date="2016-07" db="EMBL/GenBank/DDBJ databases">
        <title>Multiple horizontal gene transfer events from other fungi enriched the ability of initially mycotrophic Trichoderma (Ascomycota) to feed on dead plant biomass.</title>
        <authorList>
            <consortium name="DOE Joint Genome Institute"/>
            <person name="Aerts A."/>
            <person name="Atanasova L."/>
            <person name="Chenthamara K."/>
            <person name="Zhang J."/>
            <person name="Grujic M."/>
            <person name="Henrissat B."/>
            <person name="Kuo A."/>
            <person name="Salamov A."/>
            <person name="Lipzen A."/>
            <person name="Labutti K."/>
            <person name="Barry K."/>
            <person name="Miao Y."/>
            <person name="Rahimi M.J."/>
            <person name="Shen Q."/>
            <person name="Grigoriev I.V."/>
            <person name="Kubicek C.P."/>
            <person name="Druzhinina I.S."/>
        </authorList>
    </citation>
    <scope>NUCLEOTIDE SEQUENCE [LARGE SCALE GENOMIC DNA]</scope>
    <source>
        <strain evidence="2 3">ATCC 18648</strain>
    </source>
</reference>